<dbReference type="PANTHER" id="PTHR47313:SF1">
    <property type="entry name" value="RIBOSOMAL RNA LARGE SUBUNIT METHYLTRANSFERASE K_L"/>
    <property type="match status" value="1"/>
</dbReference>
<protein>
    <submittedName>
        <fullName evidence="5">RNA methyltransferase</fullName>
    </submittedName>
</protein>
<sequence>MTIIRRKAAAGPFDGEQSFFATTAKGVEEVLAREMTGLGLGGVTMEKGGVRFTGDLSACYRANLWLRTASRILVALTEFQCHSPQDLYDGVRALPWDRYLTPDTTLAVECVLRDSALTHSGFVALKTKDAIVDTLRDRFGRRPSVNPKDPDLLVNVHLVRNRCTISLDSSGTGLDRRGYRTEAGEAPLRETLAAALVLLTGWDGTVPLVDPLCGSGTILIEAALMALNRAPGLVRERFGFQRWPAFDATRWRRLLEEARQTERTTLAVPILGSDRLEDVLALARGNSRRAGVDKFVSFEARDLRELVPPPAPGVILTNPPYGRRLGDEEQLKSFYRQIGDVFKQRCAGYTAWLFTGSIGLAKEVGLKASRRIALFNGPLECRLLKYDLY</sequence>
<keyword evidence="1 5" id="KW-0489">Methyltransferase</keyword>
<dbReference type="InterPro" id="IPR004114">
    <property type="entry name" value="THUMP_dom"/>
</dbReference>
<dbReference type="Gene3D" id="3.40.50.150">
    <property type="entry name" value="Vaccinia Virus protein VP39"/>
    <property type="match status" value="1"/>
</dbReference>
<dbReference type="GO" id="GO:0008990">
    <property type="term" value="F:rRNA (guanine-N2-)-methyltransferase activity"/>
    <property type="evidence" value="ECO:0007669"/>
    <property type="project" value="TreeGrafter"/>
</dbReference>
<dbReference type="InterPro" id="IPR000241">
    <property type="entry name" value="RlmKL-like_Mtase"/>
</dbReference>
<name>A0A9W6G0Z8_9BACT</name>
<dbReference type="InterPro" id="IPR029063">
    <property type="entry name" value="SAM-dependent_MTases_sf"/>
</dbReference>
<accession>A0A9W6G0Z8</accession>
<dbReference type="PANTHER" id="PTHR47313">
    <property type="entry name" value="RIBOSOMAL RNA LARGE SUBUNIT METHYLTRANSFERASE K/L"/>
    <property type="match status" value="1"/>
</dbReference>
<keyword evidence="6" id="KW-1185">Reference proteome</keyword>
<dbReference type="InterPro" id="IPR053943">
    <property type="entry name" value="RlmKL-like_Mtase_CS"/>
</dbReference>
<dbReference type="Proteomes" id="UP001144352">
    <property type="component" value="Unassembled WGS sequence"/>
</dbReference>
<evidence type="ECO:0000259" key="4">
    <source>
        <dbReference type="PROSITE" id="PS51165"/>
    </source>
</evidence>
<evidence type="ECO:0000313" key="6">
    <source>
        <dbReference type="Proteomes" id="UP001144352"/>
    </source>
</evidence>
<comment type="caution">
    <text evidence="5">The sequence shown here is derived from an EMBL/GenBank/DDBJ whole genome shotgun (WGS) entry which is preliminary data.</text>
</comment>
<dbReference type="PROSITE" id="PS01261">
    <property type="entry name" value="UPF0020"/>
    <property type="match status" value="1"/>
</dbReference>
<dbReference type="InterPro" id="IPR054170">
    <property type="entry name" value="RlmL_1st"/>
</dbReference>
<dbReference type="RefSeq" id="WP_214186459.1">
    <property type="nucleotide sequence ID" value="NZ_BSDS01000001.1"/>
</dbReference>
<dbReference type="SMART" id="SM00981">
    <property type="entry name" value="THUMP"/>
    <property type="match status" value="1"/>
</dbReference>
<organism evidence="5 6">
    <name type="scientific">Geobacter hydrogenophilus</name>
    <dbReference type="NCBI Taxonomy" id="40983"/>
    <lineage>
        <taxon>Bacteria</taxon>
        <taxon>Pseudomonadati</taxon>
        <taxon>Thermodesulfobacteriota</taxon>
        <taxon>Desulfuromonadia</taxon>
        <taxon>Geobacterales</taxon>
        <taxon>Geobacteraceae</taxon>
        <taxon>Geobacter</taxon>
    </lineage>
</organism>
<dbReference type="CDD" id="cd11715">
    <property type="entry name" value="THUMP_AdoMetMT"/>
    <property type="match status" value="1"/>
</dbReference>
<dbReference type="PROSITE" id="PS00092">
    <property type="entry name" value="N6_MTASE"/>
    <property type="match status" value="1"/>
</dbReference>
<dbReference type="InterPro" id="IPR002052">
    <property type="entry name" value="DNA_methylase_N6_adenine_CS"/>
</dbReference>
<feature type="domain" description="THUMP" evidence="4">
    <location>
        <begin position="58"/>
        <end position="169"/>
    </location>
</feature>
<dbReference type="Gene3D" id="3.30.2130.30">
    <property type="match status" value="1"/>
</dbReference>
<reference evidence="5" key="1">
    <citation type="submission" date="2022-12" db="EMBL/GenBank/DDBJ databases">
        <title>Reference genome sequencing for broad-spectrum identification of bacterial and archaeal isolates by mass spectrometry.</title>
        <authorList>
            <person name="Sekiguchi Y."/>
            <person name="Tourlousse D.M."/>
        </authorList>
    </citation>
    <scope>NUCLEOTIDE SEQUENCE</scope>
    <source>
        <strain evidence="5">H2</strain>
    </source>
</reference>
<dbReference type="GO" id="GO:0070043">
    <property type="term" value="F:rRNA (guanine-N7-)-methyltransferase activity"/>
    <property type="evidence" value="ECO:0007669"/>
    <property type="project" value="TreeGrafter"/>
</dbReference>
<dbReference type="SUPFAM" id="SSF53335">
    <property type="entry name" value="S-adenosyl-L-methionine-dependent methyltransferases"/>
    <property type="match status" value="1"/>
</dbReference>
<dbReference type="Pfam" id="PF22020">
    <property type="entry name" value="RlmL_1st"/>
    <property type="match status" value="1"/>
</dbReference>
<proteinExistence type="predicted"/>
<keyword evidence="2" id="KW-0808">Transferase</keyword>
<dbReference type="Pfam" id="PF02926">
    <property type="entry name" value="THUMP"/>
    <property type="match status" value="1"/>
</dbReference>
<evidence type="ECO:0000256" key="1">
    <source>
        <dbReference type="ARBA" id="ARBA00022603"/>
    </source>
</evidence>
<evidence type="ECO:0000256" key="2">
    <source>
        <dbReference type="ARBA" id="ARBA00022679"/>
    </source>
</evidence>
<dbReference type="GO" id="GO:0003723">
    <property type="term" value="F:RNA binding"/>
    <property type="evidence" value="ECO:0007669"/>
    <property type="project" value="UniProtKB-UniRule"/>
</dbReference>
<dbReference type="AlphaFoldDB" id="A0A9W6G0Z8"/>
<gene>
    <name evidence="5" type="primary">rlmL</name>
    <name evidence="5" type="ORF">GHYDROH2_19380</name>
</gene>
<evidence type="ECO:0000256" key="3">
    <source>
        <dbReference type="PROSITE-ProRule" id="PRU00529"/>
    </source>
</evidence>
<dbReference type="Pfam" id="PF01170">
    <property type="entry name" value="UPF0020"/>
    <property type="match status" value="1"/>
</dbReference>
<dbReference type="PROSITE" id="PS51165">
    <property type="entry name" value="THUMP"/>
    <property type="match status" value="1"/>
</dbReference>
<keyword evidence="3" id="KW-0694">RNA-binding</keyword>
<evidence type="ECO:0000313" key="5">
    <source>
        <dbReference type="EMBL" id="GLI38437.1"/>
    </source>
</evidence>
<dbReference type="EMBL" id="BSDS01000001">
    <property type="protein sequence ID" value="GLI38437.1"/>
    <property type="molecule type" value="Genomic_DNA"/>
</dbReference>